<dbReference type="GO" id="GO:0016787">
    <property type="term" value="F:hydrolase activity"/>
    <property type="evidence" value="ECO:0007669"/>
    <property type="project" value="UniProtKB-KW"/>
</dbReference>
<dbReference type="SMART" id="SM00824">
    <property type="entry name" value="PKS_TE"/>
    <property type="match status" value="1"/>
</dbReference>
<dbReference type="Proteomes" id="UP000031526">
    <property type="component" value="Chromosome"/>
</dbReference>
<comment type="similarity">
    <text evidence="1">Belongs to the thioesterase family.</text>
</comment>
<dbReference type="Gene3D" id="3.40.50.1820">
    <property type="entry name" value="alpha/beta hydrolase"/>
    <property type="match status" value="1"/>
</dbReference>
<dbReference type="AlphaFoldDB" id="Q5QEU5"/>
<dbReference type="HOGENOM" id="CLU_070456_1_2_11"/>
<dbReference type="EMBL" id="CP023747">
    <property type="protein sequence ID" value="QEV37639.1"/>
    <property type="molecule type" value="Genomic_DNA"/>
</dbReference>
<evidence type="ECO:0000259" key="4">
    <source>
        <dbReference type="SMART" id="SM00824"/>
    </source>
</evidence>
<proteinExistence type="inferred from homology"/>
<dbReference type="SUPFAM" id="SSF53474">
    <property type="entry name" value="alpha/beta-Hydrolases"/>
    <property type="match status" value="1"/>
</dbReference>
<evidence type="ECO:0000313" key="7">
    <source>
        <dbReference type="EMBL" id="QEV37639.1"/>
    </source>
</evidence>
<dbReference type="OrthoDB" id="8480037at2"/>
<reference evidence="7 9" key="4">
    <citation type="submission" date="2017-09" db="EMBL/GenBank/DDBJ databases">
        <title>Streptomyces genome completion.</title>
        <authorList>
            <person name="Lee N."/>
            <person name="Cho B.-K."/>
        </authorList>
    </citation>
    <scope>NUCLEOTIDE SEQUENCE [LARGE SCALE GENOMIC DNA]</scope>
    <source>
        <strain evidence="7 9">ATCC 14899</strain>
    </source>
</reference>
<dbReference type="ESTHER" id="9acto-q5qeu5">
    <property type="family name" value="Thioesterase"/>
</dbReference>
<keyword evidence="8" id="KW-1185">Reference proteome</keyword>
<dbReference type="RefSeq" id="WP_079161979.1">
    <property type="nucleotide sequence ID" value="NZ_CP009313.1"/>
</dbReference>
<dbReference type="Pfam" id="PF00975">
    <property type="entry name" value="Thioesterase"/>
    <property type="match status" value="1"/>
</dbReference>
<dbReference type="PANTHER" id="PTHR11487:SF0">
    <property type="entry name" value="S-ACYL FATTY ACID SYNTHASE THIOESTERASE, MEDIUM CHAIN"/>
    <property type="match status" value="1"/>
</dbReference>
<dbReference type="EMBL" id="AY636001">
    <property type="protein sequence ID" value="AAV48834.1"/>
    <property type="molecule type" value="Genomic_DNA"/>
</dbReference>
<keyword evidence="2" id="KW-0378">Hydrolase</keyword>
<organism evidence="5">
    <name type="scientific">Streptomyces nodosus</name>
    <dbReference type="NCBI Taxonomy" id="40318"/>
    <lineage>
        <taxon>Bacteria</taxon>
        <taxon>Bacillati</taxon>
        <taxon>Actinomycetota</taxon>
        <taxon>Actinomycetes</taxon>
        <taxon>Kitasatosporales</taxon>
        <taxon>Streptomycetaceae</taxon>
        <taxon>Streptomyces</taxon>
    </lineage>
</organism>
<evidence type="ECO:0000256" key="3">
    <source>
        <dbReference type="SAM" id="MobiDB-lite"/>
    </source>
</evidence>
<dbReference type="PANTHER" id="PTHR11487">
    <property type="entry name" value="THIOESTERASE"/>
    <property type="match status" value="1"/>
</dbReference>
<dbReference type="KEGG" id="snq:CP978_02950"/>
<sequence>MTVHSSPRSPLEPGAGTTRTSGSEGAGARQGTPATPRTPSAEESLWARCFHPAPSRSTQLYCFPHAGGSASFYFPVSAQLSSVAEVFAVQYPGRQDRRKEVSPRDIATLADQLYDALGPALRARPTTFFGHSMGATLAFEVARRLEADGGELVRLFASGRRAPSTVRDEKVHRLSDEGIVRELKLLAGTDTALLGDEEILRMILPAIRSDYEAIETYRCAPDVTVRTPITVLTGDSDPKTSMAEAEAWRGHTTGDFDLQVYPGGHFYLTAEAPAVIALLRKHLTGQG</sequence>
<accession>Q5QEU5</accession>
<evidence type="ECO:0000313" key="6">
    <source>
        <dbReference type="EMBL" id="AJE39050.1"/>
    </source>
</evidence>
<feature type="region of interest" description="Disordered" evidence="3">
    <location>
        <begin position="1"/>
        <end position="43"/>
    </location>
</feature>
<evidence type="ECO:0000256" key="2">
    <source>
        <dbReference type="ARBA" id="ARBA00022801"/>
    </source>
</evidence>
<reference evidence="5" key="1">
    <citation type="journal article" date="2004" name="Gene">
        <title>Analysis and manipulation of amphotericin biosynthetic genes by means of modified phage KC515 transduction techniques.</title>
        <authorList>
            <person name="Carmody M."/>
            <person name="Byrne B."/>
            <person name="Murphy B."/>
            <person name="Breen C."/>
            <person name="Lynch S."/>
            <person name="Flood E."/>
            <person name="Finnan S."/>
            <person name="Caffrey P."/>
        </authorList>
    </citation>
    <scope>NUCLEOTIDE SEQUENCE</scope>
</reference>
<reference evidence="6 8" key="3">
    <citation type="journal article" date="2016" name="Appl. Microbiol. Biotechnol.">
        <title>Exploiting the genome sequence of Streptomyces nodosus for enhanced antibiotic production.</title>
        <authorList>
            <person name="Sweeney P."/>
            <person name="Murphy C.D."/>
            <person name="Caffrey P."/>
        </authorList>
    </citation>
    <scope>NUCLEOTIDE SEQUENCE [LARGE SCALE GENOMIC DNA]</scope>
    <source>
        <strain evidence="6 8">ATCC 14899</strain>
    </source>
</reference>
<name>Q5QEU5_9ACTN</name>
<dbReference type="EMBL" id="CP009313">
    <property type="protein sequence ID" value="AJE39050.1"/>
    <property type="molecule type" value="Genomic_DNA"/>
</dbReference>
<evidence type="ECO:0000256" key="1">
    <source>
        <dbReference type="ARBA" id="ARBA00007169"/>
    </source>
</evidence>
<dbReference type="STRING" id="40318.SNOD_02580"/>
<dbReference type="GO" id="GO:0008610">
    <property type="term" value="P:lipid biosynthetic process"/>
    <property type="evidence" value="ECO:0007669"/>
    <property type="project" value="TreeGrafter"/>
</dbReference>
<dbReference type="InterPro" id="IPR012223">
    <property type="entry name" value="TEII"/>
</dbReference>
<evidence type="ECO:0000313" key="8">
    <source>
        <dbReference type="Proteomes" id="UP000031526"/>
    </source>
</evidence>
<dbReference type="InterPro" id="IPR001031">
    <property type="entry name" value="Thioesterase"/>
</dbReference>
<protein>
    <submittedName>
        <fullName evidence="6 7">Thioesterase</fullName>
    </submittedName>
    <submittedName>
        <fullName evidence="5">Discrete thioesterase</fullName>
    </submittedName>
</protein>
<evidence type="ECO:0000313" key="5">
    <source>
        <dbReference type="EMBL" id="AAV48834.1"/>
    </source>
</evidence>
<reference evidence="8" key="2">
    <citation type="submission" date="2014-09" db="EMBL/GenBank/DDBJ databases">
        <title>Sequence of the Streptomyces nodosus genome.</title>
        <authorList>
            <person name="Sweeney P."/>
            <person name="Stephens N."/>
            <person name="Murphy C."/>
            <person name="Caffrey P."/>
        </authorList>
    </citation>
    <scope>NUCLEOTIDE SEQUENCE [LARGE SCALE GENOMIC DNA]</scope>
    <source>
        <strain evidence="8">ATCC 14899</strain>
    </source>
</reference>
<feature type="domain" description="Thioesterase TesA-like" evidence="4">
    <location>
        <begin position="61"/>
        <end position="283"/>
    </location>
</feature>
<dbReference type="InterPro" id="IPR029058">
    <property type="entry name" value="AB_hydrolase_fold"/>
</dbReference>
<evidence type="ECO:0000313" key="9">
    <source>
        <dbReference type="Proteomes" id="UP000325763"/>
    </source>
</evidence>
<dbReference type="Proteomes" id="UP000325763">
    <property type="component" value="Chromosome"/>
</dbReference>
<dbReference type="InterPro" id="IPR020802">
    <property type="entry name" value="TesA-like"/>
</dbReference>
<gene>
    <name evidence="6" type="primary">amphE</name>
    <name evidence="7" type="ORF">CP978_02950</name>
    <name evidence="6" type="ORF">SNOD_02580</name>
</gene>